<evidence type="ECO:0000313" key="8">
    <source>
        <dbReference type="Proteomes" id="UP001595462"/>
    </source>
</evidence>
<dbReference type="PANTHER" id="PTHR42770:SF7">
    <property type="entry name" value="MEMBRANE PROTEIN"/>
    <property type="match status" value="1"/>
</dbReference>
<dbReference type="EMBL" id="JBHRSS010000003">
    <property type="protein sequence ID" value="MFC3103906.1"/>
    <property type="molecule type" value="Genomic_DNA"/>
</dbReference>
<feature type="transmembrane region" description="Helical" evidence="6">
    <location>
        <begin position="187"/>
        <end position="209"/>
    </location>
</feature>
<evidence type="ECO:0000256" key="6">
    <source>
        <dbReference type="SAM" id="Phobius"/>
    </source>
</evidence>
<feature type="transmembrane region" description="Helical" evidence="6">
    <location>
        <begin position="124"/>
        <end position="143"/>
    </location>
</feature>
<keyword evidence="4 6" id="KW-1133">Transmembrane helix</keyword>
<feature type="transmembrane region" description="Helical" evidence="6">
    <location>
        <begin position="268"/>
        <end position="301"/>
    </location>
</feature>
<dbReference type="Proteomes" id="UP001595462">
    <property type="component" value="Unassembled WGS sequence"/>
</dbReference>
<comment type="caution">
    <text evidence="7">The sequence shown here is derived from an EMBL/GenBank/DDBJ whole genome shotgun (WGS) entry which is preliminary data.</text>
</comment>
<evidence type="ECO:0000313" key="7">
    <source>
        <dbReference type="EMBL" id="MFC3103906.1"/>
    </source>
</evidence>
<proteinExistence type="predicted"/>
<keyword evidence="5 6" id="KW-0472">Membrane</keyword>
<feature type="transmembrane region" description="Helical" evidence="6">
    <location>
        <begin position="386"/>
        <end position="407"/>
    </location>
</feature>
<comment type="subcellular location">
    <subcellularLocation>
        <location evidence="1">Cell membrane</location>
        <topology evidence="1">Multi-pass membrane protein</topology>
    </subcellularLocation>
</comment>
<feature type="transmembrane region" description="Helical" evidence="6">
    <location>
        <begin position="221"/>
        <end position="248"/>
    </location>
</feature>
<evidence type="ECO:0000256" key="4">
    <source>
        <dbReference type="ARBA" id="ARBA00022989"/>
    </source>
</evidence>
<protein>
    <submittedName>
        <fullName evidence="7">APC family permease</fullName>
    </submittedName>
</protein>
<dbReference type="InterPro" id="IPR050367">
    <property type="entry name" value="APC_superfamily"/>
</dbReference>
<keyword evidence="2" id="KW-1003">Cell membrane</keyword>
<dbReference type="InterPro" id="IPR002293">
    <property type="entry name" value="AA/rel_permease1"/>
</dbReference>
<dbReference type="Pfam" id="PF13520">
    <property type="entry name" value="AA_permease_2"/>
    <property type="match status" value="1"/>
</dbReference>
<evidence type="ECO:0000256" key="1">
    <source>
        <dbReference type="ARBA" id="ARBA00004651"/>
    </source>
</evidence>
<gene>
    <name evidence="7" type="ORF">ACFOSU_08375</name>
</gene>
<keyword evidence="8" id="KW-1185">Reference proteome</keyword>
<feature type="transmembrane region" description="Helical" evidence="6">
    <location>
        <begin position="46"/>
        <end position="79"/>
    </location>
</feature>
<sequence>MESQNRDNSLSRDMGALGAIATVVAGTLGAGLFVTIGTASSTTGPSIILVVILTGIVAMAIATNYSWIATIFPGAGGAYTYISRSFGARLPGFVVTWTKWLGYMAADAVLAIGFGSYLKVFFPGIDPAIAGFALLTVLFLVNLVGTKGYSWSQNIIFGLLMVSILVLVVPGAFYIRPAHYQPFFTGGASGFFAAAVPLFYAYIGIAVAAQMGAEVRNPGRNLPLAMAGGTALLIFIYVLTAVVIYGIVDDYTVLADSERPLATAADAFLGEYATAIVAIGGLLATASSVHAVMAAAIKMPYSWSWDGIFPRSFSAVSRRFRTPHWSLLMLYVVASALTFWSDGLDKALSIATFSYLIAYLTVSITVGYVYLKRPDLAAQAAFRPGAWFYIPLFVAIVGSFALLTQAANWSALFAGDFGALTTLGIYIPWLAVGLVIFAIYARRERQQGTDVHAILQTVPGVAGVRGE</sequence>
<feature type="transmembrane region" description="Helical" evidence="6">
    <location>
        <begin position="322"/>
        <end position="341"/>
    </location>
</feature>
<keyword evidence="3 6" id="KW-0812">Transmembrane</keyword>
<feature type="transmembrane region" description="Helical" evidence="6">
    <location>
        <begin position="16"/>
        <end position="40"/>
    </location>
</feature>
<reference evidence="8" key="1">
    <citation type="journal article" date="2019" name="Int. J. Syst. Evol. Microbiol.">
        <title>The Global Catalogue of Microorganisms (GCM) 10K type strain sequencing project: providing services to taxonomists for standard genome sequencing and annotation.</title>
        <authorList>
            <consortium name="The Broad Institute Genomics Platform"/>
            <consortium name="The Broad Institute Genome Sequencing Center for Infectious Disease"/>
            <person name="Wu L."/>
            <person name="Ma J."/>
        </authorList>
    </citation>
    <scope>NUCLEOTIDE SEQUENCE [LARGE SCALE GENOMIC DNA]</scope>
    <source>
        <strain evidence="8">KCTC 52640</strain>
    </source>
</reference>
<name>A0ABV7ER00_9GAMM</name>
<dbReference type="PIRSF" id="PIRSF006060">
    <property type="entry name" value="AA_transporter"/>
    <property type="match status" value="1"/>
</dbReference>
<feature type="transmembrane region" description="Helical" evidence="6">
    <location>
        <begin position="155"/>
        <end position="175"/>
    </location>
</feature>
<dbReference type="Gene3D" id="1.20.1740.10">
    <property type="entry name" value="Amino acid/polyamine transporter I"/>
    <property type="match status" value="1"/>
</dbReference>
<feature type="transmembrane region" description="Helical" evidence="6">
    <location>
        <begin position="419"/>
        <end position="440"/>
    </location>
</feature>
<evidence type="ECO:0000256" key="5">
    <source>
        <dbReference type="ARBA" id="ARBA00023136"/>
    </source>
</evidence>
<evidence type="ECO:0000256" key="2">
    <source>
        <dbReference type="ARBA" id="ARBA00022475"/>
    </source>
</evidence>
<accession>A0ABV7ER00</accession>
<organism evidence="7 8">
    <name type="scientific">Salinisphaera aquimarina</name>
    <dbReference type="NCBI Taxonomy" id="2094031"/>
    <lineage>
        <taxon>Bacteria</taxon>
        <taxon>Pseudomonadati</taxon>
        <taxon>Pseudomonadota</taxon>
        <taxon>Gammaproteobacteria</taxon>
        <taxon>Salinisphaerales</taxon>
        <taxon>Salinisphaeraceae</taxon>
        <taxon>Salinisphaera</taxon>
    </lineage>
</organism>
<evidence type="ECO:0000256" key="3">
    <source>
        <dbReference type="ARBA" id="ARBA00022692"/>
    </source>
</evidence>
<feature type="transmembrane region" description="Helical" evidence="6">
    <location>
        <begin position="347"/>
        <end position="371"/>
    </location>
</feature>
<dbReference type="PANTHER" id="PTHR42770">
    <property type="entry name" value="AMINO ACID TRANSPORTER-RELATED"/>
    <property type="match status" value="1"/>
</dbReference>
<dbReference type="RefSeq" id="WP_380688385.1">
    <property type="nucleotide sequence ID" value="NZ_JBHRSS010000003.1"/>
</dbReference>